<evidence type="ECO:0000313" key="4">
    <source>
        <dbReference type="EMBL" id="RHN61938.1"/>
    </source>
</evidence>
<sequence>MFRRSFKPGKCKNALRMAAARIKLINHKRGLQVKQLEREIIYLLESCQSHTATIRVKAFEMEQKKMAAYDTIAIYCELIASRMPLIESQKNCPGDLKEAISSVIYASRLCTEIPELLDVRMHFISKYGKIFVSDAEFRSEGGANFMLMEKLSSKPPDHPTKIKILVAIAEEHNIKWKPNDIGQSTFGKAAYVEPSEVHTSPVHDDEGPANSCATSQLEPKQDASTHSYEQNASGSARNGSGNHSTTPGMANVEITFSEDGGQEMNFEDSYFENRSAFPVGKHLDMESKGATSAALADISSSLRAHVKSSDFDSYALVADSQKTTSTHEPHIQNKKSETKKKSSSLASIRYFDSDDSDSEDGLHKRNSASVAHPIRRICQRT</sequence>
<dbReference type="PANTHER" id="PTHR12161:SF13">
    <property type="entry name" value="REGULATOR OF VPS4 ACTIVITY IN THE MVB PATHWAY PROTEIN"/>
    <property type="match status" value="1"/>
</dbReference>
<dbReference type="AlphaFoldDB" id="G7JF30"/>
<evidence type="ECO:0000256" key="1">
    <source>
        <dbReference type="ARBA" id="ARBA00005536"/>
    </source>
</evidence>
<dbReference type="EMBL" id="PSQE01000004">
    <property type="protein sequence ID" value="RHN61938.1"/>
    <property type="molecule type" value="Genomic_DNA"/>
</dbReference>
<gene>
    <name evidence="5" type="primary">11441354</name>
    <name evidence="3" type="ordered locus">MTR_4g081350</name>
    <name evidence="4" type="ORF">MtrunA17_Chr4g0042021</name>
</gene>
<evidence type="ECO:0000313" key="6">
    <source>
        <dbReference type="Proteomes" id="UP000002051"/>
    </source>
</evidence>
<keyword evidence="6" id="KW-1185">Reference proteome</keyword>
<reference evidence="3 6" key="2">
    <citation type="journal article" date="2014" name="BMC Genomics">
        <title>An improved genome release (version Mt4.0) for the model legume Medicago truncatula.</title>
        <authorList>
            <person name="Tang H."/>
            <person name="Krishnakumar V."/>
            <person name="Bidwell S."/>
            <person name="Rosen B."/>
            <person name="Chan A."/>
            <person name="Zhou S."/>
            <person name="Gentzbittel L."/>
            <person name="Childs K.L."/>
            <person name="Yandell M."/>
            <person name="Gundlach H."/>
            <person name="Mayer K.F."/>
            <person name="Schwartz D.C."/>
            <person name="Town C.D."/>
        </authorList>
    </citation>
    <scope>GENOME REANNOTATION</scope>
    <source>
        <strain evidence="5 6">cv. Jemalong A17</strain>
    </source>
</reference>
<evidence type="ECO:0000313" key="3">
    <source>
        <dbReference type="EMBL" id="AES89896.2"/>
    </source>
</evidence>
<name>G7JF30_MEDTR</name>
<dbReference type="PaxDb" id="3880-AES89896"/>
<dbReference type="Proteomes" id="UP000002051">
    <property type="component" value="Chromosome 4"/>
</dbReference>
<dbReference type="HOGENOM" id="CLU_726418_0_0_1"/>
<dbReference type="OrthoDB" id="1435888at2759"/>
<organism evidence="3 6">
    <name type="scientific">Medicago truncatula</name>
    <name type="common">Barrel medic</name>
    <name type="synonym">Medicago tribuloides</name>
    <dbReference type="NCBI Taxonomy" id="3880"/>
    <lineage>
        <taxon>Eukaryota</taxon>
        <taxon>Viridiplantae</taxon>
        <taxon>Streptophyta</taxon>
        <taxon>Embryophyta</taxon>
        <taxon>Tracheophyta</taxon>
        <taxon>Spermatophyta</taxon>
        <taxon>Magnoliopsida</taxon>
        <taxon>eudicotyledons</taxon>
        <taxon>Gunneridae</taxon>
        <taxon>Pentapetalae</taxon>
        <taxon>rosids</taxon>
        <taxon>fabids</taxon>
        <taxon>Fabales</taxon>
        <taxon>Fabaceae</taxon>
        <taxon>Papilionoideae</taxon>
        <taxon>50 kb inversion clade</taxon>
        <taxon>NPAAA clade</taxon>
        <taxon>Hologalegina</taxon>
        <taxon>IRL clade</taxon>
        <taxon>Trifolieae</taxon>
        <taxon>Medicago</taxon>
    </lineage>
</organism>
<dbReference type="GO" id="GO:0015031">
    <property type="term" value="P:protein transport"/>
    <property type="evidence" value="ECO:0007669"/>
    <property type="project" value="InterPro"/>
</dbReference>
<dbReference type="STRING" id="3880.G7JF30"/>
<reference evidence="4" key="4">
    <citation type="journal article" date="2018" name="Nat. Plants">
        <title>Whole-genome landscape of Medicago truncatula symbiotic genes.</title>
        <authorList>
            <person name="Pecrix Y."/>
            <person name="Gamas P."/>
            <person name="Carrere S."/>
        </authorList>
    </citation>
    <scope>NUCLEOTIDE SEQUENCE</scope>
    <source>
        <tissue evidence="4">Leaves</tissue>
    </source>
</reference>
<dbReference type="FunFam" id="1.20.1260.60:FF:000003">
    <property type="entry name" value="IST1-like protein isoform A"/>
    <property type="match status" value="1"/>
</dbReference>
<dbReference type="GO" id="GO:0008104">
    <property type="term" value="P:intracellular protein localization"/>
    <property type="evidence" value="ECO:0000318"/>
    <property type="project" value="GO_Central"/>
</dbReference>
<reference evidence="3 6" key="1">
    <citation type="journal article" date="2011" name="Nature">
        <title>The Medicago genome provides insight into the evolution of rhizobial symbioses.</title>
        <authorList>
            <person name="Young N.D."/>
            <person name="Debelle F."/>
            <person name="Oldroyd G.E."/>
            <person name="Geurts R."/>
            <person name="Cannon S.B."/>
            <person name="Udvardi M.K."/>
            <person name="Benedito V.A."/>
            <person name="Mayer K.F."/>
            <person name="Gouzy J."/>
            <person name="Schoof H."/>
            <person name="Van de Peer Y."/>
            <person name="Proost S."/>
            <person name="Cook D.R."/>
            <person name="Meyers B.C."/>
            <person name="Spannagl M."/>
            <person name="Cheung F."/>
            <person name="De Mita S."/>
            <person name="Krishnakumar V."/>
            <person name="Gundlach H."/>
            <person name="Zhou S."/>
            <person name="Mudge J."/>
            <person name="Bharti A.K."/>
            <person name="Murray J.D."/>
            <person name="Naoumkina M.A."/>
            <person name="Rosen B."/>
            <person name="Silverstein K.A."/>
            <person name="Tang H."/>
            <person name="Rombauts S."/>
            <person name="Zhao P.X."/>
            <person name="Zhou P."/>
            <person name="Barbe V."/>
            <person name="Bardou P."/>
            <person name="Bechner M."/>
            <person name="Bellec A."/>
            <person name="Berger A."/>
            <person name="Berges H."/>
            <person name="Bidwell S."/>
            <person name="Bisseling T."/>
            <person name="Choisne N."/>
            <person name="Couloux A."/>
            <person name="Denny R."/>
            <person name="Deshpande S."/>
            <person name="Dai X."/>
            <person name="Doyle J.J."/>
            <person name="Dudez A.M."/>
            <person name="Farmer A.D."/>
            <person name="Fouteau S."/>
            <person name="Franken C."/>
            <person name="Gibelin C."/>
            <person name="Gish J."/>
            <person name="Goldstein S."/>
            <person name="Gonzalez A.J."/>
            <person name="Green P.J."/>
            <person name="Hallab A."/>
            <person name="Hartog M."/>
            <person name="Hua A."/>
            <person name="Humphray S.J."/>
            <person name="Jeong D.H."/>
            <person name="Jing Y."/>
            <person name="Jocker A."/>
            <person name="Kenton S.M."/>
            <person name="Kim D.J."/>
            <person name="Klee K."/>
            <person name="Lai H."/>
            <person name="Lang C."/>
            <person name="Lin S."/>
            <person name="Macmil S.L."/>
            <person name="Magdelenat G."/>
            <person name="Matthews L."/>
            <person name="McCorrison J."/>
            <person name="Monaghan E.L."/>
            <person name="Mun J.H."/>
            <person name="Najar F.Z."/>
            <person name="Nicholson C."/>
            <person name="Noirot C."/>
            <person name="O'Bleness M."/>
            <person name="Paule C.R."/>
            <person name="Poulain J."/>
            <person name="Prion F."/>
            <person name="Qin B."/>
            <person name="Qu C."/>
            <person name="Retzel E.F."/>
            <person name="Riddle C."/>
            <person name="Sallet E."/>
            <person name="Samain S."/>
            <person name="Samson N."/>
            <person name="Sanders I."/>
            <person name="Saurat O."/>
            <person name="Scarpelli C."/>
            <person name="Schiex T."/>
            <person name="Segurens B."/>
            <person name="Severin A.J."/>
            <person name="Sherrier D.J."/>
            <person name="Shi R."/>
            <person name="Sims S."/>
            <person name="Singer S.R."/>
            <person name="Sinharoy S."/>
            <person name="Sterck L."/>
            <person name="Viollet A."/>
            <person name="Wang B.B."/>
            <person name="Wang K."/>
            <person name="Wang M."/>
            <person name="Wang X."/>
            <person name="Warfsmann J."/>
            <person name="Weissenbach J."/>
            <person name="White D.D."/>
            <person name="White J.D."/>
            <person name="Wiley G.B."/>
            <person name="Wincker P."/>
            <person name="Xing Y."/>
            <person name="Yang L."/>
            <person name="Yao Z."/>
            <person name="Ying F."/>
            <person name="Zhai J."/>
            <person name="Zhou L."/>
            <person name="Zuber A."/>
            <person name="Denarie J."/>
            <person name="Dixon R.A."/>
            <person name="May G.D."/>
            <person name="Schwartz D.C."/>
            <person name="Rogers J."/>
            <person name="Quetier F."/>
            <person name="Town C.D."/>
            <person name="Roe B.A."/>
        </authorList>
    </citation>
    <scope>NUCLEOTIDE SEQUENCE [LARGE SCALE GENOMIC DNA]</scope>
    <source>
        <strain evidence="3">A17</strain>
        <strain evidence="5 6">cv. Jemalong A17</strain>
    </source>
</reference>
<dbReference type="PANTHER" id="PTHR12161">
    <property type="entry name" value="IST1 FAMILY MEMBER"/>
    <property type="match status" value="1"/>
</dbReference>
<dbReference type="InterPro" id="IPR042277">
    <property type="entry name" value="IST1-like"/>
</dbReference>
<dbReference type="Gramene" id="rna24452">
    <property type="protein sequence ID" value="RHN61938.1"/>
    <property type="gene ID" value="gene24452"/>
</dbReference>
<reference evidence="5" key="3">
    <citation type="submission" date="2015-04" db="UniProtKB">
        <authorList>
            <consortium name="EnsemblPlants"/>
        </authorList>
    </citation>
    <scope>IDENTIFICATION</scope>
    <source>
        <strain evidence="5">cv. Jemalong A17</strain>
    </source>
</reference>
<protein>
    <submittedName>
        <fullName evidence="4">Putative vacuolar protein sorting-associated protein Ist1</fullName>
    </submittedName>
    <submittedName>
        <fullName evidence="3">Regulator of Vps4 activity in the MVB pathway protein</fullName>
    </submittedName>
</protein>
<evidence type="ECO:0000256" key="2">
    <source>
        <dbReference type="SAM" id="MobiDB-lite"/>
    </source>
</evidence>
<proteinExistence type="inferred from homology"/>
<evidence type="ECO:0000313" key="5">
    <source>
        <dbReference type="EnsemblPlants" id="AES89896"/>
    </source>
</evidence>
<dbReference type="EMBL" id="CM001220">
    <property type="protein sequence ID" value="AES89896.2"/>
    <property type="molecule type" value="Genomic_DNA"/>
</dbReference>
<dbReference type="InterPro" id="IPR005061">
    <property type="entry name" value="Ist1"/>
</dbReference>
<comment type="similarity">
    <text evidence="1">Belongs to the IST1 family.</text>
</comment>
<dbReference type="Gene3D" id="1.20.1260.60">
    <property type="entry name" value="Vacuolar protein sorting-associated protein Ist1"/>
    <property type="match status" value="1"/>
</dbReference>
<feature type="region of interest" description="Disordered" evidence="2">
    <location>
        <begin position="195"/>
        <end position="249"/>
    </location>
</feature>
<dbReference type="Pfam" id="PF03398">
    <property type="entry name" value="Ist1"/>
    <property type="match status" value="1"/>
</dbReference>
<dbReference type="eggNOG" id="KOG2027">
    <property type="taxonomic scope" value="Eukaryota"/>
</dbReference>
<accession>G7JF30</accession>
<feature type="compositionally biased region" description="Basic and acidic residues" evidence="2">
    <location>
        <begin position="325"/>
        <end position="340"/>
    </location>
</feature>
<feature type="compositionally biased region" description="Polar residues" evidence="2">
    <location>
        <begin position="211"/>
        <end position="248"/>
    </location>
</feature>
<feature type="region of interest" description="Disordered" evidence="2">
    <location>
        <begin position="321"/>
        <end position="345"/>
    </location>
</feature>
<dbReference type="EnsemblPlants" id="AES89896">
    <property type="protein sequence ID" value="AES89896"/>
    <property type="gene ID" value="MTR_4g081350"/>
</dbReference>
<accession>A0A0C3X0X5</accession>
<dbReference type="Proteomes" id="UP000265566">
    <property type="component" value="Chromosome 4"/>
</dbReference>